<feature type="transmembrane region" description="Helical" evidence="13">
    <location>
        <begin position="73"/>
        <end position="90"/>
    </location>
</feature>
<evidence type="ECO:0000313" key="14">
    <source>
        <dbReference type="EMBL" id="CEL95538.1"/>
    </source>
</evidence>
<evidence type="ECO:0000256" key="9">
    <source>
        <dbReference type="ARBA" id="ARBA00023098"/>
    </source>
</evidence>
<keyword evidence="12" id="KW-0753">Steroid metabolism</keyword>
<evidence type="ECO:0000256" key="12">
    <source>
        <dbReference type="ARBA" id="ARBA00023221"/>
    </source>
</evidence>
<evidence type="ECO:0000256" key="11">
    <source>
        <dbReference type="ARBA" id="ARBA00023166"/>
    </source>
</evidence>
<evidence type="ECO:0000256" key="3">
    <source>
        <dbReference type="ARBA" id="ARBA00022516"/>
    </source>
</evidence>
<feature type="transmembrane region" description="Helical" evidence="13">
    <location>
        <begin position="102"/>
        <end position="123"/>
    </location>
</feature>
<reference evidence="14 15" key="1">
    <citation type="submission" date="2014-11" db="EMBL/GenBank/DDBJ databases">
        <authorList>
            <person name="Zhu J."/>
            <person name="Qi W."/>
            <person name="Song R."/>
        </authorList>
    </citation>
    <scope>NUCLEOTIDE SEQUENCE [LARGE SCALE GENOMIC DNA]</scope>
</reference>
<keyword evidence="15" id="KW-1185">Reference proteome</keyword>
<dbReference type="PANTHER" id="PTHR15451">
    <property type="entry name" value="ERGOSTEROL BIOSYNTHETIC PROTEIN 28-RELATED"/>
    <property type="match status" value="1"/>
</dbReference>
<dbReference type="Proteomes" id="UP000041254">
    <property type="component" value="Unassembled WGS sequence"/>
</dbReference>
<dbReference type="OrthoDB" id="6485510at2759"/>
<accession>A0A0G4EHS7</accession>
<dbReference type="STRING" id="1169540.A0A0G4EHS7"/>
<dbReference type="Pfam" id="PF03694">
    <property type="entry name" value="Erg28"/>
    <property type="match status" value="1"/>
</dbReference>
<keyword evidence="9" id="KW-0443">Lipid metabolism</keyword>
<sequence>MKIYLQAWLFFAASLRAVSVYFGFFDVAIFQKKLFDLQPDKVNDLYGRTFGIWTLVTCIVTSSCAYDLHNATLFGVTWLSFLCAFGHFTSELAVFKTLSIKGFLSPAVVSGVSLVWMGVYYLLYRDQFHSPPPPEDTSLRKTQ</sequence>
<keyword evidence="4 13" id="KW-0812">Transmembrane</keyword>
<dbReference type="GO" id="GO:0030674">
    <property type="term" value="F:protein-macromolecule adaptor activity"/>
    <property type="evidence" value="ECO:0007669"/>
    <property type="project" value="TreeGrafter"/>
</dbReference>
<comment type="subcellular location">
    <subcellularLocation>
        <location evidence="1">Endoplasmic reticulum membrane</location>
        <topology evidence="1">Multi-pass membrane protein</topology>
    </subcellularLocation>
</comment>
<dbReference type="InterPro" id="IPR005352">
    <property type="entry name" value="Erg28"/>
</dbReference>
<comment type="similarity">
    <text evidence="2">Belongs to the ERG28 family.</text>
</comment>
<dbReference type="PANTHER" id="PTHR15451:SF19">
    <property type="entry name" value="ERGOSTEROL BIOSYNTHETIC PROTEIN 28 HOMOLOG"/>
    <property type="match status" value="1"/>
</dbReference>
<dbReference type="InParanoid" id="A0A0G4EHS7"/>
<keyword evidence="10 13" id="KW-0472">Membrane</keyword>
<evidence type="ECO:0000256" key="8">
    <source>
        <dbReference type="ARBA" id="ARBA00023011"/>
    </source>
</evidence>
<keyword evidence="3" id="KW-0444">Lipid biosynthesis</keyword>
<dbReference type="GO" id="GO:0005789">
    <property type="term" value="C:endoplasmic reticulum membrane"/>
    <property type="evidence" value="ECO:0007669"/>
    <property type="project" value="UniProtKB-SubCell"/>
</dbReference>
<keyword evidence="5" id="KW-0256">Endoplasmic reticulum</keyword>
<keyword evidence="6" id="KW-0752">Steroid biosynthesis</keyword>
<organism evidence="14 15">
    <name type="scientific">Vitrella brassicaformis (strain CCMP3155)</name>
    <dbReference type="NCBI Taxonomy" id="1169540"/>
    <lineage>
        <taxon>Eukaryota</taxon>
        <taxon>Sar</taxon>
        <taxon>Alveolata</taxon>
        <taxon>Colpodellida</taxon>
        <taxon>Vitrellaceae</taxon>
        <taxon>Vitrella</taxon>
    </lineage>
</organism>
<keyword evidence="7 13" id="KW-1133">Transmembrane helix</keyword>
<dbReference type="EMBL" id="CDMY01000228">
    <property type="protein sequence ID" value="CEL95538.1"/>
    <property type="molecule type" value="Genomic_DNA"/>
</dbReference>
<evidence type="ECO:0000256" key="7">
    <source>
        <dbReference type="ARBA" id="ARBA00022989"/>
    </source>
</evidence>
<keyword evidence="11" id="KW-1207">Sterol metabolism</keyword>
<evidence type="ECO:0000256" key="13">
    <source>
        <dbReference type="SAM" id="Phobius"/>
    </source>
</evidence>
<dbReference type="GO" id="GO:0016126">
    <property type="term" value="P:sterol biosynthetic process"/>
    <property type="evidence" value="ECO:0007669"/>
    <property type="project" value="UniProtKB-KW"/>
</dbReference>
<keyword evidence="8" id="KW-0756">Sterol biosynthesis</keyword>
<dbReference type="OMA" id="NIAIWTY"/>
<evidence type="ECO:0000313" key="15">
    <source>
        <dbReference type="Proteomes" id="UP000041254"/>
    </source>
</evidence>
<dbReference type="VEuPathDB" id="CryptoDB:Vbra_11968"/>
<name>A0A0G4EHS7_VITBC</name>
<protein>
    <recommendedName>
        <fullName evidence="16">Ergosterol biosynthetic protein 28</fullName>
    </recommendedName>
</protein>
<evidence type="ECO:0000256" key="4">
    <source>
        <dbReference type="ARBA" id="ARBA00022692"/>
    </source>
</evidence>
<dbReference type="AlphaFoldDB" id="A0A0G4EHS7"/>
<evidence type="ECO:0000256" key="1">
    <source>
        <dbReference type="ARBA" id="ARBA00004477"/>
    </source>
</evidence>
<proteinExistence type="inferred from homology"/>
<evidence type="ECO:0008006" key="16">
    <source>
        <dbReference type="Google" id="ProtNLM"/>
    </source>
</evidence>
<feature type="transmembrane region" description="Helical" evidence="13">
    <location>
        <begin position="7"/>
        <end position="25"/>
    </location>
</feature>
<evidence type="ECO:0000256" key="6">
    <source>
        <dbReference type="ARBA" id="ARBA00022955"/>
    </source>
</evidence>
<evidence type="ECO:0000256" key="2">
    <source>
        <dbReference type="ARBA" id="ARBA00005377"/>
    </source>
</evidence>
<evidence type="ECO:0000256" key="5">
    <source>
        <dbReference type="ARBA" id="ARBA00022824"/>
    </source>
</evidence>
<evidence type="ECO:0000256" key="10">
    <source>
        <dbReference type="ARBA" id="ARBA00023136"/>
    </source>
</evidence>
<gene>
    <name evidence="14" type="ORF">Vbra_11968</name>
</gene>